<keyword evidence="4 9" id="KW-0808">Transferase</keyword>
<comment type="function">
    <text evidence="9">Catalyzes the ATP-dependent phosphorylation of N-acetyl-L-glutamate.</text>
</comment>
<comment type="similarity">
    <text evidence="9">Belongs to the acetylglutamate kinase family. ArgB subfamily.</text>
</comment>
<dbReference type="InterPro" id="IPR041727">
    <property type="entry name" value="NAGK-C"/>
</dbReference>
<dbReference type="FunFam" id="3.40.1160.10:FF:000004">
    <property type="entry name" value="Acetylglutamate kinase"/>
    <property type="match status" value="1"/>
</dbReference>
<dbReference type="SUPFAM" id="SSF53633">
    <property type="entry name" value="Carbamate kinase-like"/>
    <property type="match status" value="1"/>
</dbReference>
<dbReference type="GO" id="GO:0042450">
    <property type="term" value="P:L-arginine biosynthetic process via ornithine"/>
    <property type="evidence" value="ECO:0007669"/>
    <property type="project" value="UniProtKB-UniRule"/>
</dbReference>
<comment type="subcellular location">
    <subcellularLocation>
        <location evidence="9">Cytoplasm</location>
    </subcellularLocation>
</comment>
<feature type="binding site" evidence="9">
    <location>
        <begin position="63"/>
        <end position="64"/>
    </location>
    <ligand>
        <name>substrate</name>
    </ligand>
</feature>
<protein>
    <recommendedName>
        <fullName evidence="9">Acetylglutamate kinase</fullName>
        <ecNumber evidence="9">2.7.2.8</ecNumber>
    </recommendedName>
    <alternativeName>
        <fullName evidence="9">N-acetyl-L-glutamate 5-phosphotransferase</fullName>
    </alternativeName>
    <alternativeName>
        <fullName evidence="9">NAG kinase</fullName>
        <shortName evidence="9">NAGK</shortName>
    </alternativeName>
</protein>
<reference evidence="11 12" key="2">
    <citation type="journal article" date="2010" name="Stand. Genomic Sci.">
        <title>Complete genome sequence of Syntrophothermus lipocalidus type strain (TGB-C1).</title>
        <authorList>
            <person name="Djao O.D."/>
            <person name="Zhang X."/>
            <person name="Lucas S."/>
            <person name="Lapidus A."/>
            <person name="Del Rio T.G."/>
            <person name="Nolan M."/>
            <person name="Tice H."/>
            <person name="Cheng J.F."/>
            <person name="Han C."/>
            <person name="Tapia R."/>
            <person name="Goodwin L."/>
            <person name="Pitluck S."/>
            <person name="Liolios K."/>
            <person name="Ivanova N."/>
            <person name="Mavromatis K."/>
            <person name="Mikhailova N."/>
            <person name="Ovchinnikova G."/>
            <person name="Pati A."/>
            <person name="Brambilla E."/>
            <person name="Chen A."/>
            <person name="Palaniappan K."/>
            <person name="Land M."/>
            <person name="Hauser L."/>
            <person name="Chang Y.J."/>
            <person name="Jeffries C.D."/>
            <person name="Rohde M."/>
            <person name="Sikorski J."/>
            <person name="Spring S."/>
            <person name="Goker M."/>
            <person name="Detter J.C."/>
            <person name="Woyke T."/>
            <person name="Bristow J."/>
            <person name="Eisen J.A."/>
            <person name="Markowitz V."/>
            <person name="Hugenholtz P."/>
            <person name="Kyrpides N.C."/>
            <person name="Klenk H.P."/>
        </authorList>
    </citation>
    <scope>NUCLEOTIDE SEQUENCE [LARGE SCALE GENOMIC DNA]</scope>
    <source>
        <strain evidence="12">DSM 12680 / TGB-C1</strain>
    </source>
</reference>
<dbReference type="STRING" id="643648.Slip_2176"/>
<evidence type="ECO:0000259" key="10">
    <source>
        <dbReference type="Pfam" id="PF00696"/>
    </source>
</evidence>
<dbReference type="EMBL" id="CP002048">
    <property type="protein sequence ID" value="ADI02918.1"/>
    <property type="molecule type" value="Genomic_DNA"/>
</dbReference>
<feature type="site" description="Transition state stabilizer" evidence="9">
    <location>
        <position position="28"/>
    </location>
</feature>
<keyword evidence="12" id="KW-1185">Reference proteome</keyword>
<feature type="domain" description="Aspartate/glutamate/uridylate kinase" evidence="10">
    <location>
        <begin position="23"/>
        <end position="261"/>
    </location>
</feature>
<dbReference type="GO" id="GO:0003991">
    <property type="term" value="F:acetylglutamate kinase activity"/>
    <property type="evidence" value="ECO:0007669"/>
    <property type="project" value="UniProtKB-UniRule"/>
</dbReference>
<dbReference type="KEGG" id="slp:Slip_2176"/>
<dbReference type="CDD" id="cd04250">
    <property type="entry name" value="AAK_NAGK-C"/>
    <property type="match status" value="1"/>
</dbReference>
<dbReference type="OrthoDB" id="9803155at2"/>
<dbReference type="GO" id="GO:0005737">
    <property type="term" value="C:cytoplasm"/>
    <property type="evidence" value="ECO:0007669"/>
    <property type="project" value="UniProtKB-SubCell"/>
</dbReference>
<dbReference type="GO" id="GO:0005524">
    <property type="term" value="F:ATP binding"/>
    <property type="evidence" value="ECO:0007669"/>
    <property type="project" value="UniProtKB-UniRule"/>
</dbReference>
<evidence type="ECO:0000256" key="7">
    <source>
        <dbReference type="ARBA" id="ARBA00022840"/>
    </source>
</evidence>
<evidence type="ECO:0000313" key="12">
    <source>
        <dbReference type="Proteomes" id="UP000000378"/>
    </source>
</evidence>
<reference evidence="12" key="1">
    <citation type="journal article" date="2010" name="Stand. Genomic Sci.">
        <title>Complete genome sequence of Syntrophothermus lipocalidus type strain (TGB-C1T).</title>
        <authorList>
            <consortium name="US DOE Joint Genome Institute (JGI-PGF)"/>
            <person name="Djao O."/>
            <person name="Zhang X."/>
            <person name="Lucas S."/>
            <person name="Lapidus A."/>
            <person name="Glavina Del Rio T."/>
            <person name="Nolan M."/>
            <person name="Tice H."/>
            <person name="Cheng J."/>
            <person name="Han C."/>
            <person name="Tapia R."/>
            <person name="Goodwin L."/>
            <person name="Pitluck S."/>
            <person name="Liolios K."/>
            <person name="Ivanova N."/>
            <person name="Mavromatis K."/>
            <person name="Mikhailova N."/>
            <person name="Ovchinnikova G."/>
            <person name="Pati A."/>
            <person name="Brambilla E."/>
            <person name="Chen A."/>
            <person name="Palaniappan K."/>
            <person name="Land M."/>
            <person name="Hauser L."/>
            <person name="Chang Y."/>
            <person name="Jeffries C."/>
            <person name="Rohde M."/>
            <person name="Sikorski J."/>
            <person name="Spring S."/>
            <person name="Goker M."/>
            <person name="Detter J."/>
            <person name="Woyke T."/>
            <person name="Bristow J."/>
            <person name="Eisen J."/>
            <person name="Markowitz V."/>
            <person name="Hugenholtz P."/>
            <person name="Kyrpides N."/>
            <person name="Klenk H."/>
        </authorList>
    </citation>
    <scope>NUCLEOTIDE SEQUENCE [LARGE SCALE GENOMIC DNA]</scope>
    <source>
        <strain evidence="12">DSM 12680 / TGB-C1</strain>
    </source>
</reference>
<evidence type="ECO:0000256" key="3">
    <source>
        <dbReference type="ARBA" id="ARBA00022605"/>
    </source>
</evidence>
<dbReference type="Proteomes" id="UP000000378">
    <property type="component" value="Chromosome"/>
</dbReference>
<dbReference type="HAMAP" id="MF_00082">
    <property type="entry name" value="ArgB"/>
    <property type="match status" value="1"/>
</dbReference>
<sequence>MTACEKAAILVEALPYIKEFYGKTVVIKYGGSAMTDCSLKKAVMEDIVLMKYVGMHPVVVHGGGPDITRMLDRLGISTSFVNGLRVTDEATMEIVEMVLVGKINKEIVAGINDSGGSAVGLSGKDGKLIRAEPIPGKEVLGLVGRVRDVNTELIETLTERGYIPVISPVGIGDHGESYNINADHVAGAVASALKADKLVLLTDVPGILADKKDPTSRISRLRISEVDEYIDCGIIEGGMIPKVECCVDALKGGVGRTHIIDGRVPHAILLEVFTDEGIGSMVVKG</sequence>
<evidence type="ECO:0000256" key="4">
    <source>
        <dbReference type="ARBA" id="ARBA00022679"/>
    </source>
</evidence>
<keyword evidence="3 9" id="KW-0028">Amino-acid biosynthesis</keyword>
<dbReference type="InterPro" id="IPR036393">
    <property type="entry name" value="AceGlu_kinase-like_sf"/>
</dbReference>
<feature type="site" description="Transition state stabilizer" evidence="9">
    <location>
        <position position="242"/>
    </location>
</feature>
<dbReference type="PANTHER" id="PTHR23342:SF0">
    <property type="entry name" value="N-ACETYLGLUTAMATE SYNTHASE, MITOCHONDRIAL"/>
    <property type="match status" value="1"/>
</dbReference>
<evidence type="ECO:0000256" key="1">
    <source>
        <dbReference type="ARBA" id="ARBA00004828"/>
    </source>
</evidence>
<dbReference type="HOGENOM" id="CLU_053680_0_0_9"/>
<feature type="binding site" evidence="9">
    <location>
        <position position="179"/>
    </location>
    <ligand>
        <name>substrate</name>
    </ligand>
</feature>
<name>D7CJG3_SYNLT</name>
<dbReference type="InterPro" id="IPR004662">
    <property type="entry name" value="AcgluKinase_fam"/>
</dbReference>
<dbReference type="NCBIfam" id="TIGR00761">
    <property type="entry name" value="argB"/>
    <property type="match status" value="1"/>
</dbReference>
<dbReference type="PANTHER" id="PTHR23342">
    <property type="entry name" value="N-ACETYLGLUTAMATE SYNTHASE"/>
    <property type="match status" value="1"/>
</dbReference>
<accession>D7CJG3</accession>
<comment type="catalytic activity">
    <reaction evidence="8 9">
        <text>N-acetyl-L-glutamate + ATP = N-acetyl-L-glutamyl 5-phosphate + ADP</text>
        <dbReference type="Rhea" id="RHEA:14629"/>
        <dbReference type="ChEBI" id="CHEBI:30616"/>
        <dbReference type="ChEBI" id="CHEBI:44337"/>
        <dbReference type="ChEBI" id="CHEBI:57936"/>
        <dbReference type="ChEBI" id="CHEBI:456216"/>
        <dbReference type="EC" id="2.7.2.8"/>
    </reaction>
</comment>
<dbReference type="EC" id="2.7.2.8" evidence="9"/>
<gene>
    <name evidence="9" type="primary">argB</name>
    <name evidence="11" type="ordered locus">Slip_2176</name>
</gene>
<organism evidence="11 12">
    <name type="scientific">Syntrophothermus lipocalidus (strain DSM 12680 / TGB-C1)</name>
    <dbReference type="NCBI Taxonomy" id="643648"/>
    <lineage>
        <taxon>Bacteria</taxon>
        <taxon>Bacillati</taxon>
        <taxon>Bacillota</taxon>
        <taxon>Clostridia</taxon>
        <taxon>Eubacteriales</taxon>
        <taxon>Syntrophomonadaceae</taxon>
        <taxon>Syntrophothermus</taxon>
    </lineage>
</organism>
<feature type="binding site" evidence="9">
    <location>
        <position position="85"/>
    </location>
    <ligand>
        <name>substrate</name>
    </ligand>
</feature>
<evidence type="ECO:0000256" key="2">
    <source>
        <dbReference type="ARBA" id="ARBA00022571"/>
    </source>
</evidence>
<dbReference type="eggNOG" id="COG0548">
    <property type="taxonomic scope" value="Bacteria"/>
</dbReference>
<dbReference type="RefSeq" id="WP_013176320.1">
    <property type="nucleotide sequence ID" value="NC_014220.1"/>
</dbReference>
<proteinExistence type="inferred from homology"/>
<dbReference type="InterPro" id="IPR001048">
    <property type="entry name" value="Asp/Glu/Uridylate_kinase"/>
</dbReference>
<evidence type="ECO:0000256" key="5">
    <source>
        <dbReference type="ARBA" id="ARBA00022741"/>
    </source>
</evidence>
<evidence type="ECO:0000256" key="9">
    <source>
        <dbReference type="HAMAP-Rule" id="MF_00082"/>
    </source>
</evidence>
<keyword evidence="2 9" id="KW-0055">Arginine biosynthesis</keyword>
<dbReference type="InterPro" id="IPR037528">
    <property type="entry name" value="ArgB"/>
</dbReference>
<dbReference type="Pfam" id="PF00696">
    <property type="entry name" value="AA_kinase"/>
    <property type="match status" value="1"/>
</dbReference>
<evidence type="ECO:0000313" key="11">
    <source>
        <dbReference type="EMBL" id="ADI02918.1"/>
    </source>
</evidence>
<evidence type="ECO:0000256" key="6">
    <source>
        <dbReference type="ARBA" id="ARBA00022777"/>
    </source>
</evidence>
<keyword evidence="9" id="KW-0963">Cytoplasm</keyword>
<dbReference type="UniPathway" id="UPA00068">
    <property type="reaction ID" value="UER00107"/>
</dbReference>
<dbReference type="PIRSF" id="PIRSF000728">
    <property type="entry name" value="NAGK"/>
    <property type="match status" value="1"/>
</dbReference>
<keyword evidence="6 9" id="KW-0418">Kinase</keyword>
<keyword evidence="7 9" id="KW-0067">ATP-binding</keyword>
<keyword evidence="5 9" id="KW-0547">Nucleotide-binding</keyword>
<dbReference type="Gene3D" id="3.40.1160.10">
    <property type="entry name" value="Acetylglutamate kinase-like"/>
    <property type="match status" value="1"/>
</dbReference>
<evidence type="ECO:0000256" key="8">
    <source>
        <dbReference type="ARBA" id="ARBA00048141"/>
    </source>
</evidence>
<dbReference type="AlphaFoldDB" id="D7CJG3"/>
<comment type="pathway">
    <text evidence="1 9">Amino-acid biosynthesis; L-arginine biosynthesis; N(2)-acetyl-L-ornithine from L-glutamate: step 2/4.</text>
</comment>